<dbReference type="Proteomes" id="UP000094849">
    <property type="component" value="Unassembled WGS sequence"/>
</dbReference>
<dbReference type="RefSeq" id="WP_069024167.1">
    <property type="nucleotide sequence ID" value="NZ_LVJZ01000003.1"/>
</dbReference>
<dbReference type="AlphaFoldDB" id="A0A1E2UMI3"/>
<dbReference type="Pfam" id="PF13280">
    <property type="entry name" value="WYL"/>
    <property type="match status" value="1"/>
</dbReference>
<dbReference type="InterPro" id="IPR023534">
    <property type="entry name" value="Rof/RNase_P-like"/>
</dbReference>
<organism evidence="2 3">
    <name type="scientific">Candidatus Thiodiazotropha endoloripes</name>
    <dbReference type="NCBI Taxonomy" id="1818881"/>
    <lineage>
        <taxon>Bacteria</taxon>
        <taxon>Pseudomonadati</taxon>
        <taxon>Pseudomonadota</taxon>
        <taxon>Gammaproteobacteria</taxon>
        <taxon>Chromatiales</taxon>
        <taxon>Sedimenticolaceae</taxon>
        <taxon>Candidatus Thiodiazotropha</taxon>
    </lineage>
</organism>
<reference evidence="2 3" key="1">
    <citation type="submission" date="2016-03" db="EMBL/GenBank/DDBJ databases">
        <title>Chemosynthetic sulphur-oxidizing symbionts of marine invertebrate animals are capable of nitrogen fixation.</title>
        <authorList>
            <person name="Petersen J.M."/>
            <person name="Kemper A."/>
            <person name="Gruber-Vodicka H."/>
            <person name="Cardini U."/>
            <person name="Geest Mvander."/>
            <person name="Kleiner M."/>
            <person name="Bulgheresi S."/>
            <person name="Fussmann M."/>
            <person name="Herbold C."/>
            <person name="Seah B.K.B."/>
            <person name="Antony C.Paul."/>
            <person name="Liu D."/>
            <person name="Belitz A."/>
            <person name="Weber M."/>
        </authorList>
    </citation>
    <scope>NUCLEOTIDE SEQUENCE [LARGE SCALE GENOMIC DNA]</scope>
    <source>
        <strain evidence="2">G_D</strain>
    </source>
</reference>
<feature type="domain" description="WYL" evidence="1">
    <location>
        <begin position="19"/>
        <end position="77"/>
    </location>
</feature>
<dbReference type="STRING" id="1818881.A3196_03870"/>
<dbReference type="InterPro" id="IPR038626">
    <property type="entry name" value="Rof-like_sf"/>
</dbReference>
<gene>
    <name evidence="2" type="ORF">A3196_03870</name>
</gene>
<dbReference type="SUPFAM" id="SSF101744">
    <property type="entry name" value="Rof/RNase P subunit-like"/>
    <property type="match status" value="1"/>
</dbReference>
<evidence type="ECO:0000313" key="2">
    <source>
        <dbReference type="EMBL" id="ODB95968.1"/>
    </source>
</evidence>
<keyword evidence="3" id="KW-1185">Reference proteome</keyword>
<evidence type="ECO:0000313" key="3">
    <source>
        <dbReference type="Proteomes" id="UP000094849"/>
    </source>
</evidence>
<accession>A0A1E2UMI3</accession>
<dbReference type="Gene3D" id="2.30.30.400">
    <property type="entry name" value="Rof-like"/>
    <property type="match status" value="1"/>
</dbReference>
<proteinExistence type="predicted"/>
<dbReference type="EMBL" id="LVJZ01000003">
    <property type="protein sequence ID" value="ODB95968.1"/>
    <property type="molecule type" value="Genomic_DNA"/>
</dbReference>
<sequence length="87" mass="9852">MSDNPYQPIACGLHESYQYAVMSRTRLNLTWRDDAGQIHQARVLPIDVVTRNKAEYLIVRDPSGEALTVRLDRILGVINLTTGKNLE</sequence>
<protein>
    <recommendedName>
        <fullName evidence="1">WYL domain-containing protein</fullName>
    </recommendedName>
</protein>
<name>A0A1E2UMI3_9GAMM</name>
<comment type="caution">
    <text evidence="2">The sequence shown here is derived from an EMBL/GenBank/DDBJ whole genome shotgun (WGS) entry which is preliminary data.</text>
</comment>
<dbReference type="InterPro" id="IPR026881">
    <property type="entry name" value="WYL_dom"/>
</dbReference>
<evidence type="ECO:0000259" key="1">
    <source>
        <dbReference type="Pfam" id="PF13280"/>
    </source>
</evidence>